<dbReference type="InterPro" id="IPR006615">
    <property type="entry name" value="Pept_C19_DUSP"/>
</dbReference>
<proteinExistence type="inferred from homology"/>
<dbReference type="GO" id="GO:0046872">
    <property type="term" value="F:metal ion binding"/>
    <property type="evidence" value="ECO:0007669"/>
    <property type="project" value="UniProtKB-KW"/>
</dbReference>
<feature type="domain" description="DUSP" evidence="21">
    <location>
        <begin position="27"/>
        <end position="138"/>
    </location>
</feature>
<feature type="compositionally biased region" description="Acidic residues" evidence="19">
    <location>
        <begin position="612"/>
        <end position="627"/>
    </location>
</feature>
<keyword evidence="12" id="KW-0862">Zinc</keyword>
<dbReference type="Proteomes" id="UP000261540">
    <property type="component" value="Unplaced"/>
</dbReference>
<evidence type="ECO:0000259" key="21">
    <source>
        <dbReference type="PROSITE" id="PS51283"/>
    </source>
</evidence>
<evidence type="ECO:0000256" key="7">
    <source>
        <dbReference type="ARBA" id="ARBA00022723"/>
    </source>
</evidence>
<evidence type="ECO:0000256" key="2">
    <source>
        <dbReference type="ARBA" id="ARBA00004123"/>
    </source>
</evidence>
<feature type="compositionally biased region" description="Low complexity" evidence="19">
    <location>
        <begin position="600"/>
        <end position="611"/>
    </location>
</feature>
<keyword evidence="23" id="KW-1185">Reference proteome</keyword>
<feature type="region of interest" description="Disordered" evidence="19">
    <location>
        <begin position="593"/>
        <end position="627"/>
    </location>
</feature>
<dbReference type="PROSITE" id="PS51283">
    <property type="entry name" value="DUSP"/>
    <property type="match status" value="1"/>
</dbReference>
<evidence type="ECO:0000256" key="13">
    <source>
        <dbReference type="ARBA" id="ARBA00022843"/>
    </source>
</evidence>
<reference evidence="22" key="1">
    <citation type="submission" date="2025-08" db="UniProtKB">
        <authorList>
            <consortium name="Ensembl"/>
        </authorList>
    </citation>
    <scope>IDENTIFICATION</scope>
</reference>
<name>A0A3B3QW56_9TELE</name>
<dbReference type="PROSITE" id="PS00973">
    <property type="entry name" value="USP_2"/>
    <property type="match status" value="1"/>
</dbReference>
<evidence type="ECO:0000256" key="4">
    <source>
        <dbReference type="ARBA" id="ARBA00022490"/>
    </source>
</evidence>
<keyword evidence="13" id="KW-0832">Ubl conjugation</keyword>
<dbReference type="InterPro" id="IPR035927">
    <property type="entry name" value="DUSP-like_sf"/>
</dbReference>
<dbReference type="InterPro" id="IPR050185">
    <property type="entry name" value="Ub_carboxyl-term_hydrolase"/>
</dbReference>
<evidence type="ECO:0000256" key="11">
    <source>
        <dbReference type="ARBA" id="ARBA00022807"/>
    </source>
</evidence>
<keyword evidence="6 18" id="KW-0645">Protease</keyword>
<feature type="compositionally biased region" description="Polar residues" evidence="19">
    <location>
        <begin position="873"/>
        <end position="883"/>
    </location>
</feature>
<keyword evidence="7" id="KW-0479">Metal-binding</keyword>
<feature type="compositionally biased region" description="Acidic residues" evidence="19">
    <location>
        <begin position="884"/>
        <end position="893"/>
    </location>
</feature>
<protein>
    <recommendedName>
        <fullName evidence="18">Ubiquitin carboxyl-terminal hydrolase</fullName>
        <ecNumber evidence="18">3.4.19.12</ecNumber>
    </recommendedName>
</protein>
<sequence length="893" mass="101801">MAEGGGPELGGGIRADPEPARPRMAMPSAEDQKQTVGVLIKTPLRKGDDWFLIDTRWFKQWKKYVGYESWDMYNVGERNLFPGPIDNSGLFSDHEAQSLKEHLIDELDYILLPTEAWQNLVSWYGFLEGQRPIVRKVVEHGMFVKHCKVEVYLLELNLCEFNNMDKVVTRHFSKADTVGTIEKEMRKLFGIPMEKETRLWNKYMSNTFEQLNKMDSTVQDSGLFQGQMLVIEQKNGDGMWSRQSQHANSYSSSYIYSEAQTQPGLCGLSNLGNTCFMNSALQCLSHASPLTEYFLNDHYEAEINRENPLGMRGEIAEAYADLIKQLWLDCNCSYMAPRTFKTQVGRFAPQFSGYQQQDSQELLAFLLDGLHEDLNRVKKKPYLELRDADGRPDETVAAEAWRNHQLRNDSIIVDIFHGLFKSTLVCPECSKVSVTFDPFCYLTLPLPMKKDRTMEVSLVRTDPQSRLMQYRVVVPKLGTVVDLCNALSKLSGIATENMIVADVYNHRFHKIYRKEDGLSSIMDKDDIFVYEVEAEDENGLNLLMYFRERQTKSAGGSPGTVLFGQPLLITVPRQGLSVDLLYSKVFDRIRSERPMDHQVSPEPEYSASEASVCDDEDEDDDEDEEGGGEVKKLLAACTSKSGFGSSQAKLFSFSLINSYGTANTALLPGDGNLLKLNKLSTVAMDWNPEMKKLYYDDQEAEAYEKHESMLHLQKKKVTVALKECIELFTSMETLGEHDPWYCPTCKKHQQATKKFDLWSFPRILVVHLKRFSYNRCWRDKLDTVVDFPIRNLNMSEFVCNPKAERHVYDLFAVSNHYGGLGGGHYTAFAKNNMDEKWYYFDDSSVSSATEDQIVTKAAYVLFYQCRDGDSPAISSTSLTTQDTETGDDNMDTN</sequence>
<comment type="catalytic activity">
    <reaction evidence="1 18">
        <text>Thiol-dependent hydrolysis of ester, thioester, amide, peptide and isopeptide bonds formed by the C-terminal Gly of ubiquitin (a 76-residue protein attached to proteins as an intracellular targeting signal).</text>
        <dbReference type="EC" id="3.4.19.12"/>
    </reaction>
</comment>
<dbReference type="Pfam" id="PF14836">
    <property type="entry name" value="Ubiquitin_3"/>
    <property type="match status" value="1"/>
</dbReference>
<dbReference type="SUPFAM" id="SSF54001">
    <property type="entry name" value="Cysteine proteinases"/>
    <property type="match status" value="1"/>
</dbReference>
<dbReference type="Gene3D" id="3.10.20.90">
    <property type="entry name" value="Phosphatidylinositol 3-kinase Catalytic Subunit, Chain A, domain 1"/>
    <property type="match status" value="1"/>
</dbReference>
<dbReference type="GO" id="GO:0005634">
    <property type="term" value="C:nucleus"/>
    <property type="evidence" value="ECO:0007669"/>
    <property type="project" value="UniProtKB-SubCell"/>
</dbReference>
<evidence type="ECO:0000256" key="3">
    <source>
        <dbReference type="ARBA" id="ARBA00004496"/>
    </source>
</evidence>
<dbReference type="Gene3D" id="3.90.70.10">
    <property type="entry name" value="Cysteine proteinases"/>
    <property type="match status" value="2"/>
</dbReference>
<dbReference type="InterPro" id="IPR038765">
    <property type="entry name" value="Papain-like_cys_pep_sf"/>
</dbReference>
<dbReference type="CDD" id="cd02674">
    <property type="entry name" value="Peptidase_C19R"/>
    <property type="match status" value="1"/>
</dbReference>
<comment type="subunit">
    <text evidence="17">Interacts with RB1 (both dephosphorylated and hypophosphorylated forms). Interacts with RBL1 and RBL2. Interacts with ADORA2A (via cytoplasmic C-terminus); the interaction is direct. Interacts with SART3; recruits USP4 to its substrate PRPF3.</text>
</comment>
<feature type="region of interest" description="Disordered" evidence="19">
    <location>
        <begin position="873"/>
        <end position="893"/>
    </location>
</feature>
<dbReference type="PROSITE" id="PS00972">
    <property type="entry name" value="USP_1"/>
    <property type="match status" value="1"/>
</dbReference>
<dbReference type="GO" id="GO:0004843">
    <property type="term" value="F:cysteine-type deubiquitinase activity"/>
    <property type="evidence" value="ECO:0007669"/>
    <property type="project" value="UniProtKB-UniRule"/>
</dbReference>
<dbReference type="GO" id="GO:0016579">
    <property type="term" value="P:protein deubiquitination"/>
    <property type="evidence" value="ECO:0007669"/>
    <property type="project" value="InterPro"/>
</dbReference>
<evidence type="ECO:0000256" key="15">
    <source>
        <dbReference type="ARBA" id="ARBA00037971"/>
    </source>
</evidence>
<dbReference type="EC" id="3.4.19.12" evidence="18"/>
<keyword evidence="10 18" id="KW-0378">Hydrolase</keyword>
<comment type="subcellular location">
    <subcellularLocation>
        <location evidence="3">Cytoplasm</location>
    </subcellularLocation>
    <subcellularLocation>
        <location evidence="2">Nucleus</location>
    </subcellularLocation>
</comment>
<dbReference type="SMART" id="SM00695">
    <property type="entry name" value="DUSP"/>
    <property type="match status" value="1"/>
</dbReference>
<evidence type="ECO:0000313" key="23">
    <source>
        <dbReference type="Proteomes" id="UP000261540"/>
    </source>
</evidence>
<dbReference type="AlphaFoldDB" id="A0A3B3QW56"/>
<dbReference type="InterPro" id="IPR028135">
    <property type="entry name" value="Ub_USP-typ"/>
</dbReference>
<comment type="function">
    <text evidence="16">Deubiquitinating enzyme that removes conjugated ubiquitin from target proteins. Deubiquitinates PDPK1. Deubiquitinates TRIM21. Deubiquitinates receptor ADORA2A which increases the amount of functional receptor at the cell surface. Deubiquitinates HAS2. Deubiquitinates RHEB in response to EGF signaling, promoting mTORC1 signaling. May regulate mRNA splicing through deubiquitination of the U4 spliceosomal protein PRPF3. This may prevent its recognition by the U5 component PRPF8 thereby destabilizing interactions within the U4/U6.U5 snRNP. May also play a role in the regulation of quality control in the ER.</text>
</comment>
<dbReference type="SUPFAM" id="SSF143791">
    <property type="entry name" value="DUSP-like"/>
    <property type="match status" value="1"/>
</dbReference>
<dbReference type="PROSITE" id="PS50235">
    <property type="entry name" value="USP_3"/>
    <property type="match status" value="1"/>
</dbReference>
<evidence type="ECO:0000256" key="18">
    <source>
        <dbReference type="RuleBase" id="RU366025"/>
    </source>
</evidence>
<dbReference type="PANTHER" id="PTHR21646:SF45">
    <property type="entry name" value="UBIQUITIN CARBOXYL-TERMINAL HYDROLASE 4"/>
    <property type="match status" value="1"/>
</dbReference>
<dbReference type="PANTHER" id="PTHR21646">
    <property type="entry name" value="UBIQUITIN CARBOXYL-TERMINAL HYDROLASE"/>
    <property type="match status" value="1"/>
</dbReference>
<comment type="similarity">
    <text evidence="15">Belongs to the peptidase C19 family. USP4 subfamily.</text>
</comment>
<dbReference type="Pfam" id="PF06337">
    <property type="entry name" value="DUSP"/>
    <property type="match status" value="1"/>
</dbReference>
<dbReference type="Pfam" id="PF00443">
    <property type="entry name" value="UCH"/>
    <property type="match status" value="1"/>
</dbReference>
<feature type="compositionally biased region" description="Gly residues" evidence="19">
    <location>
        <begin position="1"/>
        <end position="13"/>
    </location>
</feature>
<organism evidence="22 23">
    <name type="scientific">Paramormyrops kingsleyae</name>
    <dbReference type="NCBI Taxonomy" id="1676925"/>
    <lineage>
        <taxon>Eukaryota</taxon>
        <taxon>Metazoa</taxon>
        <taxon>Chordata</taxon>
        <taxon>Craniata</taxon>
        <taxon>Vertebrata</taxon>
        <taxon>Euteleostomi</taxon>
        <taxon>Actinopterygii</taxon>
        <taxon>Neopterygii</taxon>
        <taxon>Teleostei</taxon>
        <taxon>Osteoglossocephala</taxon>
        <taxon>Osteoglossomorpha</taxon>
        <taxon>Osteoglossiformes</taxon>
        <taxon>Mormyridae</taxon>
        <taxon>Paramormyrops</taxon>
    </lineage>
</organism>
<evidence type="ECO:0000256" key="9">
    <source>
        <dbReference type="ARBA" id="ARBA00022786"/>
    </source>
</evidence>
<reference evidence="22" key="2">
    <citation type="submission" date="2025-09" db="UniProtKB">
        <authorList>
            <consortium name="Ensembl"/>
        </authorList>
    </citation>
    <scope>IDENTIFICATION</scope>
</reference>
<dbReference type="GO" id="GO:0006508">
    <property type="term" value="P:proteolysis"/>
    <property type="evidence" value="ECO:0007669"/>
    <property type="project" value="UniProtKB-KW"/>
</dbReference>
<feature type="region of interest" description="Disordered" evidence="19">
    <location>
        <begin position="1"/>
        <end position="29"/>
    </location>
</feature>
<evidence type="ECO:0000256" key="12">
    <source>
        <dbReference type="ARBA" id="ARBA00022833"/>
    </source>
</evidence>
<evidence type="ECO:0000313" key="22">
    <source>
        <dbReference type="Ensembl" id="ENSPKIP00000009870.1"/>
    </source>
</evidence>
<keyword evidence="4" id="KW-0963">Cytoplasm</keyword>
<evidence type="ECO:0000256" key="5">
    <source>
        <dbReference type="ARBA" id="ARBA00022553"/>
    </source>
</evidence>
<keyword evidence="5" id="KW-0597">Phosphoprotein</keyword>
<feature type="domain" description="USP" evidence="20">
    <location>
        <begin position="266"/>
        <end position="866"/>
    </location>
</feature>
<accession>A0A3B3QW56</accession>
<dbReference type="InterPro" id="IPR018200">
    <property type="entry name" value="USP_CS"/>
</dbReference>
<keyword evidence="11 18" id="KW-0788">Thiol protease</keyword>
<evidence type="ECO:0000256" key="1">
    <source>
        <dbReference type="ARBA" id="ARBA00000707"/>
    </source>
</evidence>
<evidence type="ECO:0000256" key="8">
    <source>
        <dbReference type="ARBA" id="ARBA00022737"/>
    </source>
</evidence>
<evidence type="ECO:0000256" key="6">
    <source>
        <dbReference type="ARBA" id="ARBA00022670"/>
    </source>
</evidence>
<dbReference type="GeneTree" id="ENSGT00940000154932"/>
<keyword evidence="9 18" id="KW-0833">Ubl conjugation pathway</keyword>
<evidence type="ECO:0000256" key="16">
    <source>
        <dbReference type="ARBA" id="ARBA00045453"/>
    </source>
</evidence>
<dbReference type="FunFam" id="3.90.70.10:FF:000013">
    <property type="entry name" value="ubiquitin carboxyl-terminal hydrolase 15 isoform X1"/>
    <property type="match status" value="1"/>
</dbReference>
<dbReference type="Gene3D" id="3.30.2230.10">
    <property type="entry name" value="DUSP-like"/>
    <property type="match status" value="1"/>
</dbReference>
<evidence type="ECO:0000259" key="20">
    <source>
        <dbReference type="PROSITE" id="PS50235"/>
    </source>
</evidence>
<evidence type="ECO:0000256" key="14">
    <source>
        <dbReference type="ARBA" id="ARBA00023242"/>
    </source>
</evidence>
<keyword evidence="8" id="KW-0677">Repeat</keyword>
<dbReference type="InterPro" id="IPR001394">
    <property type="entry name" value="Peptidase_C19_UCH"/>
</dbReference>
<evidence type="ECO:0000256" key="10">
    <source>
        <dbReference type="ARBA" id="ARBA00022801"/>
    </source>
</evidence>
<keyword evidence="14" id="KW-0539">Nucleus</keyword>
<evidence type="ECO:0000256" key="19">
    <source>
        <dbReference type="SAM" id="MobiDB-lite"/>
    </source>
</evidence>
<dbReference type="Ensembl" id="ENSPKIT00000033982.1">
    <property type="protein sequence ID" value="ENSPKIP00000009870.1"/>
    <property type="gene ID" value="ENSPKIG00000024783.1"/>
</dbReference>
<evidence type="ECO:0000256" key="17">
    <source>
        <dbReference type="ARBA" id="ARBA00046862"/>
    </source>
</evidence>
<dbReference type="FunFam" id="3.30.2230.10:FF:000003">
    <property type="entry name" value="ubiquitin carboxyl-terminal hydrolase 15 isoform X1"/>
    <property type="match status" value="1"/>
</dbReference>
<dbReference type="InterPro" id="IPR028889">
    <property type="entry name" value="USP"/>
</dbReference>
<dbReference type="GO" id="GO:0005737">
    <property type="term" value="C:cytoplasm"/>
    <property type="evidence" value="ECO:0007669"/>
    <property type="project" value="UniProtKB-SubCell"/>
</dbReference>